<proteinExistence type="predicted"/>
<evidence type="ECO:0000313" key="3">
    <source>
        <dbReference type="Proteomes" id="UP000077266"/>
    </source>
</evidence>
<dbReference type="InterPro" id="IPR001810">
    <property type="entry name" value="F-box_dom"/>
</dbReference>
<dbReference type="PANTHER" id="PTHR20933">
    <property type="entry name" value="F-BOX ONLY PROTEIN 33"/>
    <property type="match status" value="1"/>
</dbReference>
<dbReference type="AlphaFoldDB" id="A0A165ENP7"/>
<name>A0A165ENP7_EXIGL</name>
<dbReference type="PANTHER" id="PTHR20933:SF4">
    <property type="entry name" value="F-BOX INVOLVED IN POLYQ PATHOGENESIS, ISOFORM A"/>
    <property type="match status" value="1"/>
</dbReference>
<dbReference type="Gene3D" id="3.80.10.10">
    <property type="entry name" value="Ribonuclease Inhibitor"/>
    <property type="match status" value="1"/>
</dbReference>
<dbReference type="CDD" id="cd09917">
    <property type="entry name" value="F-box_SF"/>
    <property type="match status" value="1"/>
</dbReference>
<dbReference type="GO" id="GO:0031398">
    <property type="term" value="P:positive regulation of protein ubiquitination"/>
    <property type="evidence" value="ECO:0007669"/>
    <property type="project" value="TreeGrafter"/>
</dbReference>
<dbReference type="InParanoid" id="A0A165ENP7"/>
<keyword evidence="3" id="KW-1185">Reference proteome</keyword>
<sequence>MSHVAYAASTASATNGTTAGCEVDVQTSAKRSINAALPVARLPAEMLCHAFGYLDIAECITVSAVCHHWREISLGCTILWSNIDARNATIRTHALAELIARSGNAILDFHSHSDFSAAITTQLRANIHRLRALSMLSTGVSGYSFIGIFAGIQAARLEHLDVRAFFCGMSSAFLRDNMAFAGPVEAIEGDDPLLAFSA</sequence>
<feature type="domain" description="F-box" evidence="1">
    <location>
        <begin position="36"/>
        <end position="83"/>
    </location>
</feature>
<dbReference type="OrthoDB" id="3172239at2759"/>
<gene>
    <name evidence="2" type="ORF">EXIGLDRAFT_204170</name>
</gene>
<dbReference type="Pfam" id="PF12937">
    <property type="entry name" value="F-box-like"/>
    <property type="match status" value="1"/>
</dbReference>
<dbReference type="Proteomes" id="UP000077266">
    <property type="component" value="Unassembled WGS sequence"/>
</dbReference>
<reference evidence="2 3" key="1">
    <citation type="journal article" date="2016" name="Mol. Biol. Evol.">
        <title>Comparative Genomics of Early-Diverging Mushroom-Forming Fungi Provides Insights into the Origins of Lignocellulose Decay Capabilities.</title>
        <authorList>
            <person name="Nagy L.G."/>
            <person name="Riley R."/>
            <person name="Tritt A."/>
            <person name="Adam C."/>
            <person name="Daum C."/>
            <person name="Floudas D."/>
            <person name="Sun H."/>
            <person name="Yadav J.S."/>
            <person name="Pangilinan J."/>
            <person name="Larsson K.H."/>
            <person name="Matsuura K."/>
            <person name="Barry K."/>
            <person name="Labutti K."/>
            <person name="Kuo R."/>
            <person name="Ohm R.A."/>
            <person name="Bhattacharya S.S."/>
            <person name="Shirouzu T."/>
            <person name="Yoshinaga Y."/>
            <person name="Martin F.M."/>
            <person name="Grigoriev I.V."/>
            <person name="Hibbett D.S."/>
        </authorList>
    </citation>
    <scope>NUCLEOTIDE SEQUENCE [LARGE SCALE GENOMIC DNA]</scope>
    <source>
        <strain evidence="2 3">HHB12029</strain>
    </source>
</reference>
<dbReference type="PROSITE" id="PS50181">
    <property type="entry name" value="FBOX"/>
    <property type="match status" value="1"/>
</dbReference>
<protein>
    <recommendedName>
        <fullName evidence="1">F-box domain-containing protein</fullName>
    </recommendedName>
</protein>
<dbReference type="InterPro" id="IPR036047">
    <property type="entry name" value="F-box-like_dom_sf"/>
</dbReference>
<accession>A0A165ENP7</accession>
<dbReference type="SUPFAM" id="SSF81383">
    <property type="entry name" value="F-box domain"/>
    <property type="match status" value="1"/>
</dbReference>
<evidence type="ECO:0000259" key="1">
    <source>
        <dbReference type="PROSITE" id="PS50181"/>
    </source>
</evidence>
<evidence type="ECO:0000313" key="2">
    <source>
        <dbReference type="EMBL" id="KZV87363.1"/>
    </source>
</evidence>
<dbReference type="InterPro" id="IPR032675">
    <property type="entry name" value="LRR_dom_sf"/>
</dbReference>
<dbReference type="EMBL" id="KV426128">
    <property type="protein sequence ID" value="KZV87363.1"/>
    <property type="molecule type" value="Genomic_DNA"/>
</dbReference>
<organism evidence="2 3">
    <name type="scientific">Exidia glandulosa HHB12029</name>
    <dbReference type="NCBI Taxonomy" id="1314781"/>
    <lineage>
        <taxon>Eukaryota</taxon>
        <taxon>Fungi</taxon>
        <taxon>Dikarya</taxon>
        <taxon>Basidiomycota</taxon>
        <taxon>Agaricomycotina</taxon>
        <taxon>Agaricomycetes</taxon>
        <taxon>Auriculariales</taxon>
        <taxon>Exidiaceae</taxon>
        <taxon>Exidia</taxon>
    </lineage>
</organism>